<dbReference type="SUPFAM" id="SSF81995">
    <property type="entry name" value="beta-sandwich domain of Sec23/24"/>
    <property type="match status" value="1"/>
</dbReference>
<evidence type="ECO:0000313" key="4">
    <source>
        <dbReference type="EMBL" id="KFG26562.1"/>
    </source>
</evidence>
<protein>
    <recommendedName>
        <fullName evidence="6">Sec23/Sec24 beta-sandwich domain-containing protein</fullName>
    </recommendedName>
</protein>
<dbReference type="GO" id="GO:0008270">
    <property type="term" value="F:zinc ion binding"/>
    <property type="evidence" value="ECO:0007669"/>
    <property type="project" value="TreeGrafter"/>
</dbReference>
<feature type="compositionally biased region" description="Basic and acidic residues" evidence="1">
    <location>
        <begin position="1"/>
        <end position="16"/>
    </location>
</feature>
<dbReference type="GeneID" id="77675686"/>
<sequence length="730" mass="80987">MFTQPHDKEVFRDSKFNKTSTAPSLSSKIHRPSDKMDKDAREQEVFRRLPAIPTILEQDKTREEERVSPPLSLNPDVEYSSAGSSSHKLIRSSMYTIPADEDLFELIGLPMLIVAQPFNDSVAVPEYRADYLYKCKECGSFPTAAQEDGLLRGQSENTCQFKCAMCGCSNEIVSECPSLKEHTVEYICEDSCAKDRSWYASDNLPKSGMAMPSCRKWKEPCLIFMIDCSASSRGNTGYIEFMNGMRSILGSSDLSLFYRRFAIVLVNEEVSVVSDGEMGYALHVMHDVKGDYGLCAPLFIETESLTEERVTSLVQLIEGTPSSQFNIAGGVTVAVQLAAYTGGCKLMAWLGGSEYSEVPEQIAQTAVDCGVSICVFTSPHSKLSKLYKTVMSTGGSIERDGISVAVVEKIMQESFFRCAVRVVCSNGIKKRAVYSSGSSENISMISFPVMSASTAFSVSFSVEDFLKEGSSVHIQCIVEYISSMGESRVRIINISLKASRVMQQIFIGMAMDTMFCGMCKYICSDPINMVENVRKAETSMVTALSLYKRSCAKDTSPSQLVLPDTIKGLPVLMQAVLKYPKVQLGPSVKIELACELMPLPVDRTFRMFYPRLVKISSLFTVGGIDDLMGERLSMRTLDSDESYIMDTGCKTILWFGKDAVDYIDEMIQNEVVIAALERLKETYGVELKVTHCIQGELDADFIGYMVEDQMGGYPKYQEYLGSLHGKIVKK</sequence>
<feature type="domain" description="Sec23/Sec24 beta-sandwich" evidence="3">
    <location>
        <begin position="416"/>
        <end position="497"/>
    </location>
</feature>
<dbReference type="HOGENOM" id="CLU_026726_0_0_1"/>
<dbReference type="InterPro" id="IPR036465">
    <property type="entry name" value="vWFA_dom_sf"/>
</dbReference>
<dbReference type="InterPro" id="IPR029006">
    <property type="entry name" value="ADF-H/Gelsolin-like_dom_sf"/>
</dbReference>
<dbReference type="GO" id="GO:0070971">
    <property type="term" value="C:endoplasmic reticulum exit site"/>
    <property type="evidence" value="ECO:0007669"/>
    <property type="project" value="TreeGrafter"/>
</dbReference>
<dbReference type="Pfam" id="PF08033">
    <property type="entry name" value="Sec23_BS"/>
    <property type="match status" value="1"/>
</dbReference>
<evidence type="ECO:0000256" key="1">
    <source>
        <dbReference type="SAM" id="MobiDB-lite"/>
    </source>
</evidence>
<keyword evidence="5" id="KW-1185">Reference proteome</keyword>
<comment type="caution">
    <text evidence="4">The sequence shown here is derived from an EMBL/GenBank/DDBJ whole genome shotgun (WGS) entry which is preliminary data.</text>
</comment>
<dbReference type="GO" id="GO:0030127">
    <property type="term" value="C:COPII vesicle coat"/>
    <property type="evidence" value="ECO:0007669"/>
    <property type="project" value="InterPro"/>
</dbReference>
<dbReference type="GO" id="GO:0090110">
    <property type="term" value="P:COPII-coated vesicle cargo loading"/>
    <property type="evidence" value="ECO:0007669"/>
    <property type="project" value="TreeGrafter"/>
</dbReference>
<organism evidence="4 5">
    <name type="scientific">Nematocida ausubeli (strain ATCC PRA-371 / ERTm2)</name>
    <name type="common">Nematode killer fungus</name>
    <dbReference type="NCBI Taxonomy" id="1913371"/>
    <lineage>
        <taxon>Eukaryota</taxon>
        <taxon>Fungi</taxon>
        <taxon>Fungi incertae sedis</taxon>
        <taxon>Microsporidia</taxon>
        <taxon>Nematocida</taxon>
    </lineage>
</organism>
<dbReference type="InterPro" id="IPR036180">
    <property type="entry name" value="Gelsolin-like_dom_sf"/>
</dbReference>
<reference evidence="4 5" key="1">
    <citation type="journal article" date="2014" name="Genome Announc.">
        <title>Genome Sequence of the Microsporidian Species Nematocida sp1 Strain ERTm6 (ATCC PRA-372).</title>
        <authorList>
            <person name="Bakowski M.A."/>
            <person name="Priest M."/>
            <person name="Young S."/>
            <person name="Cuomo C.A."/>
            <person name="Troemel E.R."/>
        </authorList>
    </citation>
    <scope>NUCLEOTIDE SEQUENCE [LARGE SCALE GENOMIC DNA]</scope>
    <source>
        <strain evidence="4 5">ERTm6</strain>
    </source>
</reference>
<dbReference type="AlphaFoldDB" id="A0A086J344"/>
<dbReference type="GO" id="GO:0006886">
    <property type="term" value="P:intracellular protein transport"/>
    <property type="evidence" value="ECO:0007669"/>
    <property type="project" value="InterPro"/>
</dbReference>
<feature type="compositionally biased region" description="Basic and acidic residues" evidence="1">
    <location>
        <begin position="57"/>
        <end position="67"/>
    </location>
</feature>
<feature type="domain" description="Sec23/Sec24 helical" evidence="2">
    <location>
        <begin position="531"/>
        <end position="589"/>
    </location>
</feature>
<evidence type="ECO:0000259" key="2">
    <source>
        <dbReference type="Pfam" id="PF04815"/>
    </source>
</evidence>
<dbReference type="Gene3D" id="1.20.120.730">
    <property type="entry name" value="Sec23/Sec24 helical domain"/>
    <property type="match status" value="1"/>
</dbReference>
<dbReference type="Pfam" id="PF04815">
    <property type="entry name" value="Sec23_helical"/>
    <property type="match status" value="1"/>
</dbReference>
<accession>A0A086J344</accession>
<evidence type="ECO:0000259" key="3">
    <source>
        <dbReference type="Pfam" id="PF08033"/>
    </source>
</evidence>
<dbReference type="InterPro" id="IPR006900">
    <property type="entry name" value="Sec23/24_helical_dom"/>
</dbReference>
<dbReference type="SUPFAM" id="SSF81811">
    <property type="entry name" value="Helical domain of Sec23/24"/>
    <property type="match status" value="1"/>
</dbReference>
<name>A0A086J344_NEMA1</name>
<proteinExistence type="predicted"/>
<evidence type="ECO:0008006" key="6">
    <source>
        <dbReference type="Google" id="ProtNLM"/>
    </source>
</evidence>
<dbReference type="InterPro" id="IPR050550">
    <property type="entry name" value="SEC23_SEC24_subfamily"/>
</dbReference>
<feature type="compositionally biased region" description="Polar residues" evidence="1">
    <location>
        <begin position="17"/>
        <end position="27"/>
    </location>
</feature>
<dbReference type="GO" id="GO:0000149">
    <property type="term" value="F:SNARE binding"/>
    <property type="evidence" value="ECO:0007669"/>
    <property type="project" value="TreeGrafter"/>
</dbReference>
<dbReference type="Gene3D" id="3.40.50.410">
    <property type="entry name" value="von Willebrand factor, type A domain"/>
    <property type="match status" value="2"/>
</dbReference>
<evidence type="ECO:0000313" key="5">
    <source>
        <dbReference type="Proteomes" id="UP000054524"/>
    </source>
</evidence>
<dbReference type="Gene3D" id="3.40.20.10">
    <property type="entry name" value="Severin"/>
    <property type="match status" value="1"/>
</dbReference>
<dbReference type="EMBL" id="AKIJ01000002">
    <property type="protein sequence ID" value="KFG26562.1"/>
    <property type="molecule type" value="Genomic_DNA"/>
</dbReference>
<dbReference type="SUPFAM" id="SSF82754">
    <property type="entry name" value="C-terminal, gelsolin-like domain of Sec23/24"/>
    <property type="match status" value="1"/>
</dbReference>
<feature type="compositionally biased region" description="Basic and acidic residues" evidence="1">
    <location>
        <begin position="31"/>
        <end position="47"/>
    </location>
</feature>
<dbReference type="Gene3D" id="2.30.30.380">
    <property type="entry name" value="Zn-finger domain of Sec23/24"/>
    <property type="match status" value="1"/>
</dbReference>
<dbReference type="Gene3D" id="2.60.40.1670">
    <property type="entry name" value="beta-sandwich domain of Sec23/24"/>
    <property type="match status" value="2"/>
</dbReference>
<dbReference type="RefSeq" id="XP_052905117.1">
    <property type="nucleotide sequence ID" value="XM_053048357.1"/>
</dbReference>
<dbReference type="InterPro" id="IPR012990">
    <property type="entry name" value="Beta-sandwich_Sec23_24"/>
</dbReference>
<gene>
    <name evidence="4" type="ORF">NESG_00713</name>
</gene>
<dbReference type="InterPro" id="IPR036175">
    <property type="entry name" value="Sec23/24_helical_dom_sf"/>
</dbReference>
<dbReference type="Proteomes" id="UP000054524">
    <property type="component" value="Unassembled WGS sequence"/>
</dbReference>
<feature type="region of interest" description="Disordered" evidence="1">
    <location>
        <begin position="1"/>
        <end position="83"/>
    </location>
</feature>
<dbReference type="PANTHER" id="PTHR13803">
    <property type="entry name" value="SEC24-RELATED PROTEIN"/>
    <property type="match status" value="1"/>
</dbReference>